<protein>
    <submittedName>
        <fullName evidence="1">Uncharacterized protein</fullName>
    </submittedName>
</protein>
<evidence type="ECO:0000313" key="2">
    <source>
        <dbReference type="Proteomes" id="UP000462055"/>
    </source>
</evidence>
<dbReference type="EMBL" id="WBMS02000015">
    <property type="protein sequence ID" value="MWA02711.1"/>
    <property type="molecule type" value="Genomic_DNA"/>
</dbReference>
<dbReference type="Proteomes" id="UP000462055">
    <property type="component" value="Unassembled WGS sequence"/>
</dbReference>
<comment type="caution">
    <text evidence="1">The sequence shown here is derived from an EMBL/GenBank/DDBJ whole genome shotgun (WGS) entry which is preliminary data.</text>
</comment>
<organism evidence="1 2">
    <name type="scientific">Actinomadura physcomitrii</name>
    <dbReference type="NCBI Taxonomy" id="2650748"/>
    <lineage>
        <taxon>Bacteria</taxon>
        <taxon>Bacillati</taxon>
        <taxon>Actinomycetota</taxon>
        <taxon>Actinomycetes</taxon>
        <taxon>Streptosporangiales</taxon>
        <taxon>Thermomonosporaceae</taxon>
        <taxon>Actinomadura</taxon>
    </lineage>
</organism>
<dbReference type="AlphaFoldDB" id="A0A6I4MG54"/>
<proteinExistence type="predicted"/>
<dbReference type="RefSeq" id="WP_151595182.1">
    <property type="nucleotide sequence ID" value="NZ_WBMS02000015.1"/>
</dbReference>
<sequence length="93" mass="10446">MKEEERVVRVAGTHSGLSVPTYGGGPPLLLAASMQRAAEGLRERFPWVQCWWGPYTRRWWAYVPGVGLGRLVEAGGPEQLAEEILRAMGRPWR</sequence>
<name>A0A6I4MG54_9ACTN</name>
<gene>
    <name evidence="1" type="ORF">F8568_020490</name>
</gene>
<reference evidence="1" key="1">
    <citation type="submission" date="2019-12" db="EMBL/GenBank/DDBJ databases">
        <title>Actinomadura physcomitrii sp. nov., a novel actinomycete isolated from moss [Physcomitrium sphaericum (Ludw) Fuernr].</title>
        <authorList>
            <person name="Zhuang X."/>
        </authorList>
    </citation>
    <scope>NUCLEOTIDE SEQUENCE [LARGE SCALE GENOMIC DNA]</scope>
    <source>
        <strain evidence="1">LD22</strain>
    </source>
</reference>
<accession>A0A6I4MG54</accession>
<keyword evidence="2" id="KW-1185">Reference proteome</keyword>
<evidence type="ECO:0000313" key="1">
    <source>
        <dbReference type="EMBL" id="MWA02711.1"/>
    </source>
</evidence>